<name>A0A517MNR6_9BACT</name>
<dbReference type="RefSeq" id="WP_145354655.1">
    <property type="nucleotide sequence ID" value="NZ_CP036262.1"/>
</dbReference>
<reference evidence="2 3" key="1">
    <citation type="submission" date="2019-02" db="EMBL/GenBank/DDBJ databases">
        <title>Deep-cultivation of Planctomycetes and their phenomic and genomic characterization uncovers novel biology.</title>
        <authorList>
            <person name="Wiegand S."/>
            <person name="Jogler M."/>
            <person name="Boedeker C."/>
            <person name="Pinto D."/>
            <person name="Vollmers J."/>
            <person name="Rivas-Marin E."/>
            <person name="Kohn T."/>
            <person name="Peeters S.H."/>
            <person name="Heuer A."/>
            <person name="Rast P."/>
            <person name="Oberbeckmann S."/>
            <person name="Bunk B."/>
            <person name="Jeske O."/>
            <person name="Meyerdierks A."/>
            <person name="Storesund J.E."/>
            <person name="Kallscheuer N."/>
            <person name="Luecker S."/>
            <person name="Lage O.M."/>
            <person name="Pohl T."/>
            <person name="Merkel B.J."/>
            <person name="Hornburger P."/>
            <person name="Mueller R.-W."/>
            <person name="Bruemmer F."/>
            <person name="Labrenz M."/>
            <person name="Spormann A.M."/>
            <person name="Op den Camp H."/>
            <person name="Overmann J."/>
            <person name="Amann R."/>
            <person name="Jetten M.S.M."/>
            <person name="Mascher T."/>
            <person name="Medema M.H."/>
            <person name="Devos D.P."/>
            <person name="Kaster A.-K."/>
            <person name="Ovreas L."/>
            <person name="Rohde M."/>
            <person name="Galperin M.Y."/>
            <person name="Jogler C."/>
        </authorList>
    </citation>
    <scope>NUCLEOTIDE SEQUENCE [LARGE SCALE GENOMIC DNA]</scope>
    <source>
        <strain evidence="2 3">FF011L</strain>
    </source>
</reference>
<dbReference type="InterPro" id="IPR027558">
    <property type="entry name" value="Pre_pil_HX9DG_C"/>
</dbReference>
<dbReference type="NCBIfam" id="TIGR04294">
    <property type="entry name" value="pre_pil_HX9DG"/>
    <property type="match status" value="1"/>
</dbReference>
<dbReference type="PROSITE" id="PS00409">
    <property type="entry name" value="PROKAR_NTER_METHYL"/>
    <property type="match status" value="1"/>
</dbReference>
<gene>
    <name evidence="2" type="primary">pulG_8</name>
    <name evidence="2" type="ORF">FF011L_53380</name>
</gene>
<keyword evidence="3" id="KW-1185">Reference proteome</keyword>
<dbReference type="Gene3D" id="3.30.700.10">
    <property type="entry name" value="Glycoprotein, Type 4 Pilin"/>
    <property type="match status" value="1"/>
</dbReference>
<dbReference type="Proteomes" id="UP000320672">
    <property type="component" value="Chromosome"/>
</dbReference>
<dbReference type="InterPro" id="IPR045584">
    <property type="entry name" value="Pilin-like"/>
</dbReference>
<evidence type="ECO:0000259" key="1">
    <source>
        <dbReference type="Pfam" id="PF07596"/>
    </source>
</evidence>
<dbReference type="Pfam" id="PF07596">
    <property type="entry name" value="SBP_bac_10"/>
    <property type="match status" value="1"/>
</dbReference>
<protein>
    <submittedName>
        <fullName evidence="2">Type II secretion system protein G</fullName>
    </submittedName>
</protein>
<evidence type="ECO:0000313" key="2">
    <source>
        <dbReference type="EMBL" id="QDS96526.1"/>
    </source>
</evidence>
<dbReference type="InterPro" id="IPR012902">
    <property type="entry name" value="N_methyl_site"/>
</dbReference>
<accession>A0A517MNR6</accession>
<dbReference type="OrthoDB" id="248923at2"/>
<dbReference type="EMBL" id="CP036262">
    <property type="protein sequence ID" value="QDS96526.1"/>
    <property type="molecule type" value="Genomic_DNA"/>
</dbReference>
<feature type="domain" description="DUF1559" evidence="1">
    <location>
        <begin position="39"/>
        <end position="333"/>
    </location>
</feature>
<proteinExistence type="predicted"/>
<dbReference type="PANTHER" id="PTHR30093">
    <property type="entry name" value="GENERAL SECRETION PATHWAY PROTEIN G"/>
    <property type="match status" value="1"/>
</dbReference>
<dbReference type="PANTHER" id="PTHR30093:SF2">
    <property type="entry name" value="TYPE II SECRETION SYSTEM PROTEIN H"/>
    <property type="match status" value="1"/>
</dbReference>
<organism evidence="2 3">
    <name type="scientific">Roseimaritima multifibrata</name>
    <dbReference type="NCBI Taxonomy" id="1930274"/>
    <lineage>
        <taxon>Bacteria</taxon>
        <taxon>Pseudomonadati</taxon>
        <taxon>Planctomycetota</taxon>
        <taxon>Planctomycetia</taxon>
        <taxon>Pirellulales</taxon>
        <taxon>Pirellulaceae</taxon>
        <taxon>Roseimaritima</taxon>
    </lineage>
</organism>
<sequence>MTFHRTLRSQVRRGFTLVELLVVIAIIGVLVGLLLPAVQAAREAARRMQCSNNLKQIGLALHNYESTHKVFPGPEYSTSTASMVFGFSVQAQVLPFIENANLEALIDYREPLYLGALNYQQFNAVHAVAARTVVPAFLCPSDPQNPINVSGTDTFAGLNYVVCAGSGTGKNYDSRAQTDGMFWRGSHTGFRDMTDGSSNTLLLAEALIGGGASYPTPPPAPAMPYFRYIATYAGGPGSMYGSGMGFNGAPGDNPVLEVAVAGAASWSGARCNAWIHGKDIDTGFNAYASPNAPTADVAKNSLGFFAARSLHPAGVNVACGDGSVHFISDSVDMKTWRGMSTRSGREVVSLP</sequence>
<dbReference type="AlphaFoldDB" id="A0A517MNR6"/>
<dbReference type="Pfam" id="PF07963">
    <property type="entry name" value="N_methyl"/>
    <property type="match status" value="1"/>
</dbReference>
<dbReference type="InterPro" id="IPR011453">
    <property type="entry name" value="DUF1559"/>
</dbReference>
<dbReference type="KEGG" id="rml:FF011L_53380"/>
<dbReference type="NCBIfam" id="TIGR02532">
    <property type="entry name" value="IV_pilin_GFxxxE"/>
    <property type="match status" value="1"/>
</dbReference>
<evidence type="ECO:0000313" key="3">
    <source>
        <dbReference type="Proteomes" id="UP000320672"/>
    </source>
</evidence>
<dbReference type="SUPFAM" id="SSF54523">
    <property type="entry name" value="Pili subunits"/>
    <property type="match status" value="1"/>
</dbReference>